<dbReference type="KEGG" id="hch:HCH_05711"/>
<dbReference type="OrthoDB" id="6194968at2"/>
<dbReference type="AlphaFoldDB" id="Q2SAF7"/>
<dbReference type="eggNOG" id="ENOG502ZRH5">
    <property type="taxonomic scope" value="Bacteria"/>
</dbReference>
<dbReference type="HOGENOM" id="CLU_494144_0_0_6"/>
<dbReference type="RefSeq" id="WP_011399426.1">
    <property type="nucleotide sequence ID" value="NC_007645.1"/>
</dbReference>
<keyword evidence="2" id="KW-1185">Reference proteome</keyword>
<name>Q2SAF7_HAHCH</name>
<organism evidence="1 2">
    <name type="scientific">Hahella chejuensis (strain KCTC 2396)</name>
    <dbReference type="NCBI Taxonomy" id="349521"/>
    <lineage>
        <taxon>Bacteria</taxon>
        <taxon>Pseudomonadati</taxon>
        <taxon>Pseudomonadota</taxon>
        <taxon>Gammaproteobacteria</taxon>
        <taxon>Oceanospirillales</taxon>
        <taxon>Hahellaceae</taxon>
        <taxon>Hahella</taxon>
    </lineage>
</organism>
<protein>
    <submittedName>
        <fullName evidence="1">Uncharacterized protein</fullName>
    </submittedName>
</protein>
<dbReference type="STRING" id="349521.HCH_05711"/>
<dbReference type="Proteomes" id="UP000000238">
    <property type="component" value="Chromosome"/>
</dbReference>
<evidence type="ECO:0000313" key="1">
    <source>
        <dbReference type="EMBL" id="ABC32367.1"/>
    </source>
</evidence>
<evidence type="ECO:0000313" key="2">
    <source>
        <dbReference type="Proteomes" id="UP000000238"/>
    </source>
</evidence>
<proteinExistence type="predicted"/>
<sequence length="551" mass="62323">MAESLTVDLFSGIETKPRYLLTSARHLLRILDQGLIVPDLVGQTSEGGIANFEENQLSLVWQSGTPLSRPALIEINNSEIDAGSIPLADVSRILFKSKDEYEDLLCRGYENVPFCLFKFDTLPESKLIENSTIRAEFFLPKLDQRALSKKYRHFDSAIAGINYLIFSNKKENEILETIKAYCNSDFRKNIESISSQLASQFEKSDPTTPTIISTYLKVLIENEGNGSWVREQIIDNFVRALPDNLSSREDIAAWSSMVKDISRGIRDMPVLNDEKNIVLRAILLHIQNPDENSINRMKESPSAPGEAVSWLAGFFAAWNYGYASLLAEEKINHPGLFFLYGEIISGWINKKEASLDHLYRDTDDVNTKLYWREKFMLDCIRETISPSVEENDQGCTELEKPGLVEYAQNSKLVASIINSNKQGIALKLRADLLMQLPKNTRIALAEQQLYGASLVTMKVKIIDLKVKSQKERLTKEKAIELLKLSYSTKDVLRIKMDNSSVYLEAIACPIETLSQDYFDETLSVFINSLISLKSNKKKGTKRAKSSSRKKV</sequence>
<reference evidence="1 2" key="1">
    <citation type="journal article" date="2005" name="Nucleic Acids Res.">
        <title>Genomic blueprint of Hahella chejuensis, a marine microbe producing an algicidal agent.</title>
        <authorList>
            <person name="Jeong H."/>
            <person name="Yim J.H."/>
            <person name="Lee C."/>
            <person name="Choi S.-H."/>
            <person name="Park Y.K."/>
            <person name="Yoon S.H."/>
            <person name="Hur C.-G."/>
            <person name="Kang H.-Y."/>
            <person name="Kim D."/>
            <person name="Lee H.H."/>
            <person name="Park K.H."/>
            <person name="Park S.-H."/>
            <person name="Park H.-S."/>
            <person name="Lee H.K."/>
            <person name="Oh T.K."/>
            <person name="Kim J.F."/>
        </authorList>
    </citation>
    <scope>NUCLEOTIDE SEQUENCE [LARGE SCALE GENOMIC DNA]</scope>
    <source>
        <strain evidence="1 2">KCTC 2396</strain>
    </source>
</reference>
<gene>
    <name evidence="1" type="ordered locus">HCH_05711</name>
</gene>
<dbReference type="EMBL" id="CP000155">
    <property type="protein sequence ID" value="ABC32367.1"/>
    <property type="molecule type" value="Genomic_DNA"/>
</dbReference>
<accession>Q2SAF7</accession>